<keyword evidence="1" id="KW-0812">Transmembrane</keyword>
<keyword evidence="3" id="KW-1185">Reference proteome</keyword>
<feature type="transmembrane region" description="Helical" evidence="1">
    <location>
        <begin position="23"/>
        <end position="43"/>
    </location>
</feature>
<protein>
    <submittedName>
        <fullName evidence="2">DUF6328 family protein</fullName>
    </submittedName>
</protein>
<name>A0ABP8D761_9ACTN</name>
<keyword evidence="1" id="KW-1133">Transmembrane helix</keyword>
<evidence type="ECO:0000313" key="2">
    <source>
        <dbReference type="EMBL" id="GAA4249001.1"/>
    </source>
</evidence>
<feature type="transmembrane region" description="Helical" evidence="1">
    <location>
        <begin position="55"/>
        <end position="76"/>
    </location>
</feature>
<dbReference type="InterPro" id="IPR036259">
    <property type="entry name" value="MFS_trans_sf"/>
</dbReference>
<feature type="transmembrane region" description="Helical" evidence="1">
    <location>
        <begin position="123"/>
        <end position="144"/>
    </location>
</feature>
<evidence type="ECO:0000256" key="1">
    <source>
        <dbReference type="SAM" id="Phobius"/>
    </source>
</evidence>
<dbReference type="EMBL" id="BAABAT010000006">
    <property type="protein sequence ID" value="GAA4249001.1"/>
    <property type="molecule type" value="Genomic_DNA"/>
</dbReference>
<comment type="caution">
    <text evidence="2">The sequence shown here is derived from an EMBL/GenBank/DDBJ whole genome shotgun (WGS) entry which is preliminary data.</text>
</comment>
<organism evidence="2 3">
    <name type="scientific">Dactylosporangium darangshiense</name>
    <dbReference type="NCBI Taxonomy" id="579108"/>
    <lineage>
        <taxon>Bacteria</taxon>
        <taxon>Bacillati</taxon>
        <taxon>Actinomycetota</taxon>
        <taxon>Actinomycetes</taxon>
        <taxon>Micromonosporales</taxon>
        <taxon>Micromonosporaceae</taxon>
        <taxon>Dactylosporangium</taxon>
    </lineage>
</organism>
<proteinExistence type="predicted"/>
<evidence type="ECO:0000313" key="3">
    <source>
        <dbReference type="Proteomes" id="UP001500620"/>
    </source>
</evidence>
<reference evidence="3" key="1">
    <citation type="journal article" date="2019" name="Int. J. Syst. Evol. Microbiol.">
        <title>The Global Catalogue of Microorganisms (GCM) 10K type strain sequencing project: providing services to taxonomists for standard genome sequencing and annotation.</title>
        <authorList>
            <consortium name="The Broad Institute Genomics Platform"/>
            <consortium name="The Broad Institute Genome Sequencing Center for Infectious Disease"/>
            <person name="Wu L."/>
            <person name="Ma J."/>
        </authorList>
    </citation>
    <scope>NUCLEOTIDE SEQUENCE [LARGE SCALE GENOMIC DNA]</scope>
    <source>
        <strain evidence="3">JCM 17441</strain>
    </source>
</reference>
<accession>A0ABP8D761</accession>
<sequence>MADRDETPDERFDRNWNELLQELRVAQTGVQFLFAFLLTLPFNDRFATVSQGQKATYVATLLCTALSALCLIAPVSHHRILFRRGRKKELVAISSNLAGIGLWFLWLSIVGAVFLIFQVVVGMSWGVAVGAAFAAAFIGIWYILPTAKR</sequence>
<gene>
    <name evidence="2" type="ORF">GCM10022255_031260</name>
</gene>
<dbReference type="Pfam" id="PF19853">
    <property type="entry name" value="DUF6328"/>
    <property type="match status" value="1"/>
</dbReference>
<feature type="transmembrane region" description="Helical" evidence="1">
    <location>
        <begin position="97"/>
        <end position="117"/>
    </location>
</feature>
<dbReference type="SUPFAM" id="SSF103473">
    <property type="entry name" value="MFS general substrate transporter"/>
    <property type="match status" value="1"/>
</dbReference>
<dbReference type="InterPro" id="IPR046291">
    <property type="entry name" value="DUF6328"/>
</dbReference>
<dbReference type="Proteomes" id="UP001500620">
    <property type="component" value="Unassembled WGS sequence"/>
</dbReference>
<keyword evidence="1" id="KW-0472">Membrane</keyword>